<keyword evidence="4" id="KW-1185">Reference proteome</keyword>
<proteinExistence type="predicted"/>
<dbReference type="Gene3D" id="3.10.105.10">
    <property type="entry name" value="Dipeptide-binding Protein, Domain 3"/>
    <property type="match status" value="1"/>
</dbReference>
<keyword evidence="1" id="KW-0732">Signal</keyword>
<dbReference type="InterPro" id="IPR011980">
    <property type="entry name" value="CntA-like"/>
</dbReference>
<organism evidence="3 4">
    <name type="scientific">Helicobacter mastomyrinus</name>
    <dbReference type="NCBI Taxonomy" id="287948"/>
    <lineage>
        <taxon>Bacteria</taxon>
        <taxon>Pseudomonadati</taxon>
        <taxon>Campylobacterota</taxon>
        <taxon>Epsilonproteobacteria</taxon>
        <taxon>Campylobacterales</taxon>
        <taxon>Helicobacteraceae</taxon>
        <taxon>Helicobacter</taxon>
    </lineage>
</organism>
<dbReference type="PIRSF" id="PIRSF002741">
    <property type="entry name" value="MppA"/>
    <property type="match status" value="1"/>
</dbReference>
<evidence type="ECO:0000256" key="1">
    <source>
        <dbReference type="SAM" id="SignalP"/>
    </source>
</evidence>
<accession>A0ABZ3F616</accession>
<evidence type="ECO:0000259" key="2">
    <source>
        <dbReference type="Pfam" id="PF00496"/>
    </source>
</evidence>
<evidence type="ECO:0000313" key="3">
    <source>
        <dbReference type="EMBL" id="XAM18607.1"/>
    </source>
</evidence>
<dbReference type="CDD" id="cd08489">
    <property type="entry name" value="PBP2_NikA"/>
    <property type="match status" value="1"/>
</dbReference>
<dbReference type="RefSeq" id="WP_300450819.1">
    <property type="nucleotide sequence ID" value="NZ_CP145316.1"/>
</dbReference>
<feature type="domain" description="Solute-binding protein family 5" evidence="2">
    <location>
        <begin position="59"/>
        <end position="430"/>
    </location>
</feature>
<dbReference type="Proteomes" id="UP001434737">
    <property type="component" value="Chromosome"/>
</dbReference>
<dbReference type="SUPFAM" id="SSF53850">
    <property type="entry name" value="Periplasmic binding protein-like II"/>
    <property type="match status" value="1"/>
</dbReference>
<feature type="chain" id="PRO_5046882520" evidence="1">
    <location>
        <begin position="17"/>
        <end position="518"/>
    </location>
</feature>
<dbReference type="InterPro" id="IPR039424">
    <property type="entry name" value="SBP_5"/>
</dbReference>
<dbReference type="PANTHER" id="PTHR30290">
    <property type="entry name" value="PERIPLASMIC BINDING COMPONENT OF ABC TRANSPORTER"/>
    <property type="match status" value="1"/>
</dbReference>
<reference evidence="3 4" key="1">
    <citation type="submission" date="2024-02" db="EMBL/GenBank/DDBJ databases">
        <title>Genome and pathogenicity analysis of Helicobacter mastomyrinus isolated from mice.</title>
        <authorList>
            <person name="Zhu L."/>
        </authorList>
    </citation>
    <scope>NUCLEOTIDE SEQUENCE [LARGE SCALE GENOMIC DNA]</scope>
    <source>
        <strain evidence="3 4">Hm-17</strain>
    </source>
</reference>
<protein>
    <submittedName>
        <fullName evidence="3">Nickel ABC transporter substrate-binding protein</fullName>
    </submittedName>
</protein>
<dbReference type="InterPro" id="IPR000914">
    <property type="entry name" value="SBP_5_dom"/>
</dbReference>
<dbReference type="Gene3D" id="3.40.190.10">
    <property type="entry name" value="Periplasmic binding protein-like II"/>
    <property type="match status" value="1"/>
</dbReference>
<sequence length="518" mass="57844">MRLVAVICVCMGLAFGKNTLTMAVSQNIGTMNPQGYHGNAMFAQNSIYEGLVKVDKNGKIVPSLALSWQVSKDGLRYEFTLREGVKFSNGEVFNADAVVLNFQSILKNRSRHSWSGLAMVIQSMQKINAYKVVLTLKEPYSPTLSELAVVRPFRFLAPSAFPKDLDLIKHNPKPIGTGAYMFADSKLGVSDTLHKNPHYWDKERYKGIYYDEIILKVIFDPSAKIAALRSGQIDMIYGYDQIPLEIFKNMQKSKHFATYLSPPLHSVNLVINSASPAFTLTNAQSSTLLRQSLGYAIDKQRLVRAVYGGIQESANHIFYQSTPSTQKNKEERAIQESLAFLRTLADSVDSHLHQKGIEILFSGDNPAHKMMAEIIQSDLKALGIKVRLSASEPSIYRNRLLKGAFDMAFSETWGAPYEPLSMLYSMLIPSHIDFAAQSGLSTKTAIDEGIRKLIVLNPSSPTFDALLDNVINMLETSGVYVPLTYQKNKAITHPKIKGIKMGVVGYEVPFWEFYEEAK</sequence>
<dbReference type="NCBIfam" id="TIGR02294">
    <property type="entry name" value="nickel_nikA"/>
    <property type="match status" value="1"/>
</dbReference>
<dbReference type="EMBL" id="CP145316">
    <property type="protein sequence ID" value="XAM18607.1"/>
    <property type="molecule type" value="Genomic_DNA"/>
</dbReference>
<feature type="signal peptide" evidence="1">
    <location>
        <begin position="1"/>
        <end position="16"/>
    </location>
</feature>
<name>A0ABZ3F616_9HELI</name>
<gene>
    <name evidence="3" type="primary">nikA</name>
    <name evidence="3" type="ORF">V3I05_02695</name>
</gene>
<dbReference type="PANTHER" id="PTHR30290:SF37">
    <property type="entry name" value="NICKEL-BINDING PERIPLASMIC PROTEIN"/>
    <property type="match status" value="1"/>
</dbReference>
<dbReference type="Pfam" id="PF00496">
    <property type="entry name" value="SBP_bac_5"/>
    <property type="match status" value="1"/>
</dbReference>
<dbReference type="InterPro" id="IPR030678">
    <property type="entry name" value="Peptide/Ni-bd"/>
</dbReference>
<evidence type="ECO:0000313" key="4">
    <source>
        <dbReference type="Proteomes" id="UP001434737"/>
    </source>
</evidence>